<dbReference type="EMBL" id="PFBW01000091">
    <property type="protein sequence ID" value="PIR77516.1"/>
    <property type="molecule type" value="Genomic_DNA"/>
</dbReference>
<accession>A0A2M6P1C3</accession>
<evidence type="ECO:0000313" key="1">
    <source>
        <dbReference type="EMBL" id="PIR77516.1"/>
    </source>
</evidence>
<dbReference type="Proteomes" id="UP000228528">
    <property type="component" value="Unassembled WGS sequence"/>
</dbReference>
<gene>
    <name evidence="1" type="ORF">COU30_02035</name>
</gene>
<organism evidence="1 2">
    <name type="scientific">Candidatus Magasanikbacteria bacterium CG10_big_fil_rev_8_21_14_0_10_38_6</name>
    <dbReference type="NCBI Taxonomy" id="1974647"/>
    <lineage>
        <taxon>Bacteria</taxon>
        <taxon>Candidatus Magasanikiibacteriota</taxon>
    </lineage>
</organism>
<evidence type="ECO:0000313" key="2">
    <source>
        <dbReference type="Proteomes" id="UP000228528"/>
    </source>
</evidence>
<dbReference type="AlphaFoldDB" id="A0A2M6P1C3"/>
<proteinExistence type="predicted"/>
<reference evidence="2" key="1">
    <citation type="submission" date="2017-09" db="EMBL/GenBank/DDBJ databases">
        <title>Depth-based differentiation of microbial function through sediment-hosted aquifers and enrichment of novel symbionts in the deep terrestrial subsurface.</title>
        <authorList>
            <person name="Probst A.J."/>
            <person name="Ladd B."/>
            <person name="Jarett J.K."/>
            <person name="Geller-Mcgrath D.E."/>
            <person name="Sieber C.M.K."/>
            <person name="Emerson J.B."/>
            <person name="Anantharaman K."/>
            <person name="Thomas B.C."/>
            <person name="Malmstrom R."/>
            <person name="Stieglmeier M."/>
            <person name="Klingl A."/>
            <person name="Woyke T."/>
            <person name="Ryan C.M."/>
            <person name="Banfield J.F."/>
        </authorList>
    </citation>
    <scope>NUCLEOTIDE SEQUENCE [LARGE SCALE GENOMIC DNA]</scope>
</reference>
<sequence length="235" mass="27311">MHNPAVQHTLTIFERLCNSLPPLVPETVVQDIEGAYEQMLHNYSLSLDDLERTMIVFGKQIWPYRRAFDEFLSLAEGRMGEVFLRGIFSSSLKKRYNDFALHGGTYRDLYAGAPVSFFTSEERVELCEALVLVRTQLEAHTRQEVLTTEKKWYEQRILEFQAILDDIEKRLDTLRTMADSEQEHPSLAAEIRQHVLSFEYGICALGPHVKHEAVCEAEEYFVGRKKNKQLFQLHD</sequence>
<comment type="caution">
    <text evidence="1">The sequence shown here is derived from an EMBL/GenBank/DDBJ whole genome shotgun (WGS) entry which is preliminary data.</text>
</comment>
<name>A0A2M6P1C3_9BACT</name>
<protein>
    <submittedName>
        <fullName evidence="1">Uncharacterized protein</fullName>
    </submittedName>
</protein>